<dbReference type="Gene3D" id="3.20.20.80">
    <property type="entry name" value="Glycosidases"/>
    <property type="match status" value="1"/>
</dbReference>
<comment type="similarity">
    <text evidence="1 2">Belongs to the glycosyl hydrolase 31 family.</text>
</comment>
<dbReference type="InterPro" id="IPR052990">
    <property type="entry name" value="Sulfoquinovosidase_GH31"/>
</dbReference>
<reference evidence="7 8" key="1">
    <citation type="submission" date="2019-06" db="EMBL/GenBank/DDBJ databases">
        <title>Persicimonas caeni gen. nov., sp. nov., a predatory bacterium isolated from solar saltern.</title>
        <authorList>
            <person name="Wang S."/>
        </authorList>
    </citation>
    <scope>NUCLEOTIDE SEQUENCE [LARGE SCALE GENOMIC DNA]</scope>
    <source>
        <strain evidence="7 8">YN101</strain>
    </source>
</reference>
<evidence type="ECO:0000256" key="3">
    <source>
        <dbReference type="SAM" id="MobiDB-lite"/>
    </source>
</evidence>
<dbReference type="InterPro" id="IPR000322">
    <property type="entry name" value="Glyco_hydro_31_TIM"/>
</dbReference>
<dbReference type="EMBL" id="CP041186">
    <property type="protein sequence ID" value="QDG49195.1"/>
    <property type="molecule type" value="Genomic_DNA"/>
</dbReference>
<keyword evidence="4" id="KW-0732">Signal</keyword>
<feature type="domain" description="Glycoside hydrolase family 31 TIM barrel" evidence="5">
    <location>
        <begin position="327"/>
        <end position="660"/>
    </location>
</feature>
<dbReference type="Pfam" id="PF01055">
    <property type="entry name" value="Glyco_hydro_31_2nd"/>
    <property type="match status" value="1"/>
</dbReference>
<dbReference type="GO" id="GO:0005975">
    <property type="term" value="P:carbohydrate metabolic process"/>
    <property type="evidence" value="ECO:0007669"/>
    <property type="project" value="InterPro"/>
</dbReference>
<evidence type="ECO:0000259" key="5">
    <source>
        <dbReference type="Pfam" id="PF01055"/>
    </source>
</evidence>
<dbReference type="OrthoDB" id="176168at2"/>
<dbReference type="PANTHER" id="PTHR46959:SF2">
    <property type="entry name" value="SULFOQUINOVOSIDASE"/>
    <property type="match status" value="1"/>
</dbReference>
<dbReference type="Proteomes" id="UP000315995">
    <property type="component" value="Chromosome"/>
</dbReference>
<dbReference type="InterPro" id="IPR017853">
    <property type="entry name" value="GH"/>
</dbReference>
<dbReference type="InterPro" id="IPR011013">
    <property type="entry name" value="Gal_mutarotase_sf_dom"/>
</dbReference>
<feature type="signal peptide" evidence="4">
    <location>
        <begin position="1"/>
        <end position="20"/>
    </location>
</feature>
<evidence type="ECO:0000256" key="2">
    <source>
        <dbReference type="RuleBase" id="RU361185"/>
    </source>
</evidence>
<gene>
    <name evidence="7" type="ORF">FIV42_00105</name>
</gene>
<dbReference type="GO" id="GO:0004553">
    <property type="term" value="F:hydrolase activity, hydrolyzing O-glycosyl compounds"/>
    <property type="evidence" value="ECO:0007669"/>
    <property type="project" value="InterPro"/>
</dbReference>
<dbReference type="InterPro" id="IPR048395">
    <property type="entry name" value="Glyco_hydro_31_C"/>
</dbReference>
<dbReference type="SUPFAM" id="SSF51011">
    <property type="entry name" value="Glycosyl hydrolase domain"/>
    <property type="match status" value="1"/>
</dbReference>
<dbReference type="Gene3D" id="2.60.40.1180">
    <property type="entry name" value="Golgi alpha-mannosidase II"/>
    <property type="match status" value="1"/>
</dbReference>
<evidence type="ECO:0000256" key="4">
    <source>
        <dbReference type="SAM" id="SignalP"/>
    </source>
</evidence>
<evidence type="ECO:0000313" key="8">
    <source>
        <dbReference type="Proteomes" id="UP000315995"/>
    </source>
</evidence>
<dbReference type="InterPro" id="IPR013780">
    <property type="entry name" value="Glyco_hydro_b"/>
</dbReference>
<dbReference type="CDD" id="cd14752">
    <property type="entry name" value="GH31_N"/>
    <property type="match status" value="1"/>
</dbReference>
<sequence>MYHKLCLRLSAGALALLVLAACNDDSPEKPSSDAGSSDGGDVAADANPDATSNACPLDGTAPADDVAADINGWTVSVDGATGAWSITAAGGDEPVLAGPGSCGRDDDGWHAPARVASGEADVKSSFGNFRIELESEQASLEWLSTANIAPSVEQTDDAVVISWPLPLDEPADAAAELRFSAEGAQNLAVELTTNVEDLDTGEITTTCRPDEAFFGLGSQTAGMNLRGRTFPLWTQEQGNSKPEDGGTFPLNNFPEAAYAPMGIWHSSAGYAAIIGHDSYSEIDLCEESADRVRLRSHKELPRFVLVAGESPKERLTAITEYTGRVDPAPPAWVFGPWFDAVGGPWRVEEVATALRDNDIPASAIWTEDWIGGKSTATGYRLSYAWEWDDELYPNLPDTIDGLQNRGFAFLGYFNPFIPTNVRMFTEGEENGYLIQTQEDETYLFQDPAFRNSTLIDLTNPDAVDWLQGYMTKAADELGIDGWMADFAEWLPVDAKLHSGQTGWEFHNQYPLAWQKANKDALTEAHADQSPSNDWTFFARSGWASTNGGSAGFAATMWGGDQNTNWRYDDGFPTIVPIGAHLGLSGVSLYGSDIAGYNSLGTSNTDKELFFRWSAAGAFHPLMRTHHGGDKCDNWNFDRDAETLAHYRRWASVHTLLYPYFQRLVTEATEEGLPITRHPFLVEPNRPALWTGDGYQFFTGDDILVAPVLADDATDRTVTLPEQGWWPLFGDTPALGTPAQGDAVTVDVSAPVTEIPVFVRPGTILPLLSEAVDSFYGSSEPGVTDLADVDGELRLALYPDTEGNVQLGLDDGVSASGAGWTSTSSLDWNSASLGDTALPTCDSTGADASCVDPAAKTARLVGVTEATLKVGSAQLSLSADEATDFVVGVAGDAWGEWTEATPYTGLNADAPSWCEGHTE</sequence>
<accession>A0A4Y6PMZ6</accession>
<keyword evidence="8" id="KW-1185">Reference proteome</keyword>
<dbReference type="RefSeq" id="WP_141195694.1">
    <property type="nucleotide sequence ID" value="NZ_CP041186.1"/>
</dbReference>
<evidence type="ECO:0008006" key="9">
    <source>
        <dbReference type="Google" id="ProtNLM"/>
    </source>
</evidence>
<dbReference type="SUPFAM" id="SSF74650">
    <property type="entry name" value="Galactose mutarotase-like"/>
    <property type="match status" value="1"/>
</dbReference>
<organism evidence="7 8">
    <name type="scientific">Persicimonas caeni</name>
    <dbReference type="NCBI Taxonomy" id="2292766"/>
    <lineage>
        <taxon>Bacteria</taxon>
        <taxon>Deltaproteobacteria</taxon>
        <taxon>Bradymonadales</taxon>
        <taxon>Bradymonadaceae</taxon>
        <taxon>Persicimonas</taxon>
    </lineage>
</organism>
<dbReference type="PANTHER" id="PTHR46959">
    <property type="entry name" value="SULFOQUINOVOSIDASE"/>
    <property type="match status" value="1"/>
</dbReference>
<dbReference type="Pfam" id="PF21365">
    <property type="entry name" value="Glyco_hydro_31_3rd"/>
    <property type="match status" value="1"/>
</dbReference>
<name>A0A4Y6PMZ6_PERCE</name>
<dbReference type="AlphaFoldDB" id="A0A4Y6PMZ6"/>
<keyword evidence="2" id="KW-0326">Glycosidase</keyword>
<dbReference type="PROSITE" id="PS51257">
    <property type="entry name" value="PROKAR_LIPOPROTEIN"/>
    <property type="match status" value="1"/>
</dbReference>
<proteinExistence type="inferred from homology"/>
<accession>A0A5B8Y319</accession>
<protein>
    <recommendedName>
        <fullName evidence="9">Glycoside hydrolase family 31 protein</fullName>
    </recommendedName>
</protein>
<dbReference type="Gene3D" id="2.60.40.1760">
    <property type="entry name" value="glycosyl hydrolase (family 31)"/>
    <property type="match status" value="1"/>
</dbReference>
<evidence type="ECO:0000313" key="7">
    <source>
        <dbReference type="EMBL" id="QDG49195.1"/>
    </source>
</evidence>
<evidence type="ECO:0000259" key="6">
    <source>
        <dbReference type="Pfam" id="PF21365"/>
    </source>
</evidence>
<feature type="compositionally biased region" description="Low complexity" evidence="3">
    <location>
        <begin position="32"/>
        <end position="46"/>
    </location>
</feature>
<keyword evidence="2" id="KW-0378">Hydrolase</keyword>
<feature type="chain" id="PRO_5030106090" description="Glycoside hydrolase family 31 protein" evidence="4">
    <location>
        <begin position="21"/>
        <end position="918"/>
    </location>
</feature>
<dbReference type="GO" id="GO:0030246">
    <property type="term" value="F:carbohydrate binding"/>
    <property type="evidence" value="ECO:0007669"/>
    <property type="project" value="InterPro"/>
</dbReference>
<feature type="region of interest" description="Disordered" evidence="3">
    <location>
        <begin position="25"/>
        <end position="58"/>
    </location>
</feature>
<dbReference type="SUPFAM" id="SSF51445">
    <property type="entry name" value="(Trans)glycosidases"/>
    <property type="match status" value="1"/>
</dbReference>
<evidence type="ECO:0000256" key="1">
    <source>
        <dbReference type="ARBA" id="ARBA00007806"/>
    </source>
</evidence>
<feature type="domain" description="Glycosyl hydrolase family 31 C-terminal" evidence="6">
    <location>
        <begin position="671"/>
        <end position="764"/>
    </location>
</feature>